<feature type="transmembrane region" description="Helical" evidence="1">
    <location>
        <begin position="68"/>
        <end position="89"/>
    </location>
</feature>
<dbReference type="Proteomes" id="UP000244925">
    <property type="component" value="Unassembled WGS sequence"/>
</dbReference>
<name>A0A2V1IWH3_9BACT</name>
<keyword evidence="1" id="KW-1133">Transmembrane helix</keyword>
<evidence type="ECO:0000313" key="3">
    <source>
        <dbReference type="Proteomes" id="UP000244925"/>
    </source>
</evidence>
<feature type="transmembrane region" description="Helical" evidence="1">
    <location>
        <begin position="37"/>
        <end position="56"/>
    </location>
</feature>
<evidence type="ECO:0008006" key="4">
    <source>
        <dbReference type="Google" id="ProtNLM"/>
    </source>
</evidence>
<dbReference type="RefSeq" id="WP_107034938.1">
    <property type="nucleotide sequence ID" value="NZ_CAONGC010000005.1"/>
</dbReference>
<feature type="transmembrane region" description="Helical" evidence="1">
    <location>
        <begin position="12"/>
        <end position="31"/>
    </location>
</feature>
<gene>
    <name evidence="2" type="ORF">C5O25_01325</name>
</gene>
<reference evidence="3" key="1">
    <citation type="submission" date="2018-02" db="EMBL/GenBank/DDBJ databases">
        <authorList>
            <person name="Clavel T."/>
            <person name="Strowig T."/>
        </authorList>
    </citation>
    <scope>NUCLEOTIDE SEQUENCE [LARGE SCALE GENOMIC DNA]</scope>
    <source>
        <strain evidence="3">DSM 100764</strain>
    </source>
</reference>
<proteinExistence type="predicted"/>
<keyword evidence="1" id="KW-0812">Transmembrane</keyword>
<dbReference type="EMBL" id="PUBV01000002">
    <property type="protein sequence ID" value="PWB09316.1"/>
    <property type="molecule type" value="Genomic_DNA"/>
</dbReference>
<dbReference type="GeneID" id="93425392"/>
<feature type="transmembrane region" description="Helical" evidence="1">
    <location>
        <begin position="95"/>
        <end position="117"/>
    </location>
</feature>
<sequence>MNNTLSQRPWAQWIAVAGLLLVFAATAMPLLKISQELYRWIYAAGAVMAIAGRACAKSPSPDLRVRRLVRLELWAAIMFGVGAFFMFWYPRQTDWMAFTLAGGAIEVYASLMLPRAARQASGKGKKS</sequence>
<accession>A0A2V1IWH3</accession>
<evidence type="ECO:0000256" key="1">
    <source>
        <dbReference type="SAM" id="Phobius"/>
    </source>
</evidence>
<dbReference type="AlphaFoldDB" id="A0A2V1IWH3"/>
<keyword evidence="1" id="KW-0472">Membrane</keyword>
<comment type="caution">
    <text evidence="2">The sequence shown here is derived from an EMBL/GenBank/DDBJ whole genome shotgun (WGS) entry which is preliminary data.</text>
</comment>
<organism evidence="2 3">
    <name type="scientific">Paramuribaculum intestinale</name>
    <dbReference type="NCBI Taxonomy" id="2094151"/>
    <lineage>
        <taxon>Bacteria</taxon>
        <taxon>Pseudomonadati</taxon>
        <taxon>Bacteroidota</taxon>
        <taxon>Bacteroidia</taxon>
        <taxon>Bacteroidales</taxon>
        <taxon>Muribaculaceae</taxon>
        <taxon>Paramuribaculum</taxon>
    </lineage>
</organism>
<evidence type="ECO:0000313" key="2">
    <source>
        <dbReference type="EMBL" id="PWB09316.1"/>
    </source>
</evidence>
<keyword evidence="3" id="KW-1185">Reference proteome</keyword>
<protein>
    <recommendedName>
        <fullName evidence="4">DUF2568 domain-containing protein</fullName>
    </recommendedName>
</protein>